<dbReference type="Gene3D" id="2.130.10.130">
    <property type="entry name" value="Integrin alpha, N-terminal"/>
    <property type="match status" value="2"/>
</dbReference>
<dbReference type="AlphaFoldDB" id="A0A848M1X6"/>
<evidence type="ECO:0000313" key="2">
    <source>
        <dbReference type="EMBL" id="NMO23483.1"/>
    </source>
</evidence>
<comment type="caution">
    <text evidence="2">The sequence shown here is derived from an EMBL/GenBank/DDBJ whole genome shotgun (WGS) entry which is preliminary data.</text>
</comment>
<evidence type="ECO:0000256" key="1">
    <source>
        <dbReference type="ARBA" id="ARBA00022729"/>
    </source>
</evidence>
<dbReference type="GO" id="GO:0006508">
    <property type="term" value="P:proteolysis"/>
    <property type="evidence" value="ECO:0007669"/>
    <property type="project" value="UniProtKB-KW"/>
</dbReference>
<dbReference type="PROSITE" id="PS00134">
    <property type="entry name" value="TRYPSIN_HIS"/>
    <property type="match status" value="1"/>
</dbReference>
<dbReference type="Proteomes" id="UP000518300">
    <property type="component" value="Unassembled WGS sequence"/>
</dbReference>
<keyword evidence="3" id="KW-1185">Reference proteome</keyword>
<dbReference type="Pfam" id="PF13365">
    <property type="entry name" value="Trypsin_2"/>
    <property type="match status" value="1"/>
</dbReference>
<gene>
    <name evidence="2" type="ORF">HG543_52810</name>
</gene>
<name>A0A848M1X6_9BACT</name>
<dbReference type="InterPro" id="IPR028994">
    <property type="entry name" value="Integrin_alpha_N"/>
</dbReference>
<accession>A0A848M1X6</accession>
<dbReference type="GO" id="GO:0004252">
    <property type="term" value="F:serine-type endopeptidase activity"/>
    <property type="evidence" value="ECO:0007669"/>
    <property type="project" value="InterPro"/>
</dbReference>
<organism evidence="2 3">
    <name type="scientific">Pyxidicoccus fallax</name>
    <dbReference type="NCBI Taxonomy" id="394095"/>
    <lineage>
        <taxon>Bacteria</taxon>
        <taxon>Pseudomonadati</taxon>
        <taxon>Myxococcota</taxon>
        <taxon>Myxococcia</taxon>
        <taxon>Myxococcales</taxon>
        <taxon>Cystobacterineae</taxon>
        <taxon>Myxococcaceae</taxon>
        <taxon>Pyxidicoccus</taxon>
    </lineage>
</organism>
<dbReference type="EMBL" id="JABBJJ010000628">
    <property type="protein sequence ID" value="NMO23483.1"/>
    <property type="molecule type" value="Genomic_DNA"/>
</dbReference>
<dbReference type="InterPro" id="IPR009003">
    <property type="entry name" value="Peptidase_S1_PA"/>
</dbReference>
<dbReference type="InterPro" id="IPR043504">
    <property type="entry name" value="Peptidase_S1_PA_chymotrypsin"/>
</dbReference>
<evidence type="ECO:0000313" key="3">
    <source>
        <dbReference type="Proteomes" id="UP000518300"/>
    </source>
</evidence>
<dbReference type="PANTHER" id="PTHR46580:SF2">
    <property type="entry name" value="MAM DOMAIN-CONTAINING PROTEIN"/>
    <property type="match status" value="1"/>
</dbReference>
<dbReference type="InterPro" id="IPR018114">
    <property type="entry name" value="TRYPSIN_HIS"/>
</dbReference>
<sequence>MSKLFTGSSRGTRLTVVLGVVASTSLGCGPVADSQESGPSQPESREDEVIHLTDDRMDVYAHPDPTLRARAMYSTPVMMYQSVGPTLEDLTTSTRLGNFFNLCSTERFRDDPILADCSGVLIDDDLVLSAAHCIKKSDACGPAGSLLWVFKYYRPAAGAYETITTDDVFRCKEIVAKGSAPATDFVVTRLNRPAAPRFTPAPVAYGRQAVVPGHSVATIGAPSGIPLKIAANATVTSGTATDNPAATLDILGGNSGGAVYSTDGYTVAGVVHSAYGPSDEYQWDGTCRKAYSGVNVHGNFYVMPAILDTLCSTPGVLSQRLCAPVKGHADGVSPAGVFSGGAFDRRNLGQAVSVEAVFDLAGATVTTTANRTQRDILRRFGITGNHGFSVEVPAQFRDGVNHIVDFYAIDPVAQTRVSLGRRTFNLPLDRTAVALGSDFDRNGHADLLWFKPGTQEVSFWFLEDTTMFGAASPSMPAGAAGWELRGTGDFNRDGHADLLWFKPGTQEVSFWLLNGTTVVGTASPSWSVGAAGWELRGTGDFNRDGHSDLLWFKPGTQEVNFWYLNGSTVLGAASPSTPAGAAGWDLRGTGDFNQDGDTDLLWFKPGTQEVSFWYLDGTTVLGTGAPSWSAGAVGWELRGTGDFNRDGHSDLLWFKPGTQEVNFWYLNGSTVLGAASPSTPAGAAGWDLRG</sequence>
<proteinExistence type="predicted"/>
<dbReference type="RefSeq" id="WP_169352549.1">
    <property type="nucleotide sequence ID" value="NZ_JABBJJ010000628.1"/>
</dbReference>
<dbReference type="PROSITE" id="PS51257">
    <property type="entry name" value="PROKAR_LIPOPROTEIN"/>
    <property type="match status" value="1"/>
</dbReference>
<keyword evidence="1" id="KW-0732">Signal</keyword>
<dbReference type="PANTHER" id="PTHR46580">
    <property type="entry name" value="SENSOR KINASE-RELATED"/>
    <property type="match status" value="1"/>
</dbReference>
<protein>
    <submittedName>
        <fullName evidence="2">Trypsin-like serine protease</fullName>
    </submittedName>
</protein>
<dbReference type="Pfam" id="PF13517">
    <property type="entry name" value="FG-GAP_3"/>
    <property type="match status" value="2"/>
</dbReference>
<reference evidence="2 3" key="1">
    <citation type="submission" date="2020-04" db="EMBL/GenBank/DDBJ databases">
        <title>Draft genome of Pyxidicoccus fallax type strain.</title>
        <authorList>
            <person name="Whitworth D.E."/>
        </authorList>
    </citation>
    <scope>NUCLEOTIDE SEQUENCE [LARGE SCALE GENOMIC DNA]</scope>
    <source>
        <strain evidence="2 3">DSM 14698</strain>
    </source>
</reference>
<keyword evidence="2" id="KW-0645">Protease</keyword>
<dbReference type="Gene3D" id="2.40.10.10">
    <property type="entry name" value="Trypsin-like serine proteases"/>
    <property type="match status" value="2"/>
</dbReference>
<keyword evidence="2" id="KW-0378">Hydrolase</keyword>
<dbReference type="SUPFAM" id="SSF50494">
    <property type="entry name" value="Trypsin-like serine proteases"/>
    <property type="match status" value="1"/>
</dbReference>
<dbReference type="InterPro" id="IPR013517">
    <property type="entry name" value="FG-GAP"/>
</dbReference>
<dbReference type="SUPFAM" id="SSF69318">
    <property type="entry name" value="Integrin alpha N-terminal domain"/>
    <property type="match status" value="1"/>
</dbReference>